<dbReference type="PANTHER" id="PTHR45688:SF3">
    <property type="entry name" value="ALANINE--GLYOXYLATE AMINOTRANSFERASE 2, MITOCHONDRIAL"/>
    <property type="match status" value="1"/>
</dbReference>
<sequence>MFWIFGYEVGEKMSSDDLLRRHKAVLPKWIALYYNEPIELVSGSGRHVTASDGRTYLDFFGGILTTMTGYAVPEVVEAIQSQAAKMIHSSTLYLISPMIELAEKI</sequence>
<dbReference type="GO" id="GO:0008453">
    <property type="term" value="F:alanine-glyoxylate transaminase activity"/>
    <property type="evidence" value="ECO:0007669"/>
    <property type="project" value="UniProtKB-EC"/>
</dbReference>
<comment type="subcellular location">
    <subcellularLocation>
        <location evidence="2">Mitochondrion</location>
    </subcellularLocation>
</comment>
<comment type="caution">
    <text evidence="9">The sequence shown here is derived from an EMBL/GenBank/DDBJ whole genome shotgun (WGS) entry which is preliminary data.</text>
</comment>
<reference evidence="9" key="1">
    <citation type="submission" date="2013-08" db="EMBL/GenBank/DDBJ databases">
        <authorList>
            <person name="Mendez C."/>
            <person name="Richter M."/>
            <person name="Ferrer M."/>
            <person name="Sanchez J."/>
        </authorList>
    </citation>
    <scope>NUCLEOTIDE SEQUENCE</scope>
</reference>
<comment type="cofactor">
    <cofactor evidence="1">
        <name>pyridoxal 5'-phosphate</name>
        <dbReference type="ChEBI" id="CHEBI:597326"/>
    </cofactor>
</comment>
<evidence type="ECO:0000256" key="5">
    <source>
        <dbReference type="ARBA" id="ARBA00013049"/>
    </source>
</evidence>
<feature type="non-terminal residue" evidence="9">
    <location>
        <position position="105"/>
    </location>
</feature>
<evidence type="ECO:0000256" key="6">
    <source>
        <dbReference type="ARBA" id="ARBA00022576"/>
    </source>
</evidence>
<keyword evidence="8" id="KW-0663">Pyridoxal phosphate</keyword>
<proteinExistence type="inferred from homology"/>
<dbReference type="EC" id="2.6.1.44" evidence="5"/>
<evidence type="ECO:0000256" key="3">
    <source>
        <dbReference type="ARBA" id="ARBA00008954"/>
    </source>
</evidence>
<dbReference type="GO" id="GO:0005739">
    <property type="term" value="C:mitochondrion"/>
    <property type="evidence" value="ECO:0007669"/>
    <property type="project" value="UniProtKB-SubCell"/>
</dbReference>
<accession>T1DAH8</accession>
<gene>
    <name evidence="9" type="ORF">B1A_02254</name>
</gene>
<keyword evidence="9" id="KW-0413">Isomerase</keyword>
<evidence type="ECO:0000256" key="4">
    <source>
        <dbReference type="ARBA" id="ARBA00011881"/>
    </source>
</evidence>
<dbReference type="GO" id="GO:0016853">
    <property type="term" value="F:isomerase activity"/>
    <property type="evidence" value="ECO:0007669"/>
    <property type="project" value="UniProtKB-KW"/>
</dbReference>
<dbReference type="GO" id="GO:0030170">
    <property type="term" value="F:pyridoxal phosphate binding"/>
    <property type="evidence" value="ECO:0007669"/>
    <property type="project" value="InterPro"/>
</dbReference>
<reference evidence="9" key="2">
    <citation type="journal article" date="2014" name="ISME J.">
        <title>Microbial stratification in low pH oxic and suboxic macroscopic growths along an acid mine drainage.</title>
        <authorList>
            <person name="Mendez-Garcia C."/>
            <person name="Mesa V."/>
            <person name="Sprenger R.R."/>
            <person name="Richter M."/>
            <person name="Diez M.S."/>
            <person name="Solano J."/>
            <person name="Bargiela R."/>
            <person name="Golyshina O.V."/>
            <person name="Manteca A."/>
            <person name="Ramos J.L."/>
            <person name="Gallego J.R."/>
            <person name="Llorente I."/>
            <person name="Martins Dos Santos V.A."/>
            <person name="Jensen O.N."/>
            <person name="Pelaez A.I."/>
            <person name="Sanchez J."/>
            <person name="Ferrer M."/>
        </authorList>
    </citation>
    <scope>NUCLEOTIDE SEQUENCE</scope>
</reference>
<evidence type="ECO:0000256" key="8">
    <source>
        <dbReference type="ARBA" id="ARBA00022898"/>
    </source>
</evidence>
<dbReference type="InterPro" id="IPR015422">
    <property type="entry name" value="PyrdxlP-dep_Trfase_small"/>
</dbReference>
<dbReference type="PANTHER" id="PTHR45688">
    <property type="match status" value="1"/>
</dbReference>
<dbReference type="InterPro" id="IPR005814">
    <property type="entry name" value="Aminotrans_3"/>
</dbReference>
<dbReference type="Gene3D" id="3.90.1150.10">
    <property type="entry name" value="Aspartate Aminotransferase, domain 1"/>
    <property type="match status" value="1"/>
</dbReference>
<dbReference type="SUPFAM" id="SSF53383">
    <property type="entry name" value="PLP-dependent transferases"/>
    <property type="match status" value="1"/>
</dbReference>
<organism evidence="9">
    <name type="scientific">mine drainage metagenome</name>
    <dbReference type="NCBI Taxonomy" id="410659"/>
    <lineage>
        <taxon>unclassified sequences</taxon>
        <taxon>metagenomes</taxon>
        <taxon>ecological metagenomes</taxon>
    </lineage>
</organism>
<keyword evidence="6 9" id="KW-0032">Aminotransferase</keyword>
<dbReference type="Gene3D" id="3.40.640.10">
    <property type="entry name" value="Type I PLP-dependent aspartate aminotransferase-like (Major domain)"/>
    <property type="match status" value="1"/>
</dbReference>
<name>T1DAH8_9ZZZZ</name>
<evidence type="ECO:0000256" key="1">
    <source>
        <dbReference type="ARBA" id="ARBA00001933"/>
    </source>
</evidence>
<comment type="similarity">
    <text evidence="3">Belongs to the class-III pyridoxal-phosphate-dependent aminotransferase family.</text>
</comment>
<dbReference type="InterPro" id="IPR015424">
    <property type="entry name" value="PyrdxlP-dep_Trfase"/>
</dbReference>
<dbReference type="AlphaFoldDB" id="T1DAH8"/>
<comment type="subunit">
    <text evidence="4">Homotetramer.</text>
</comment>
<dbReference type="Pfam" id="PF00202">
    <property type="entry name" value="Aminotran_3"/>
    <property type="match status" value="1"/>
</dbReference>
<evidence type="ECO:0000256" key="7">
    <source>
        <dbReference type="ARBA" id="ARBA00022679"/>
    </source>
</evidence>
<keyword evidence="7 9" id="KW-0808">Transferase</keyword>
<dbReference type="InterPro" id="IPR015421">
    <property type="entry name" value="PyrdxlP-dep_Trfase_major"/>
</dbReference>
<dbReference type="EMBL" id="AUZX01001681">
    <property type="protein sequence ID" value="EQD78439.1"/>
    <property type="molecule type" value="Genomic_DNA"/>
</dbReference>
<protein>
    <recommendedName>
        <fullName evidence="5">alanine--glyoxylate transaminase</fullName>
        <ecNumber evidence="5">2.6.1.44</ecNumber>
    </recommendedName>
</protein>
<evidence type="ECO:0000256" key="2">
    <source>
        <dbReference type="ARBA" id="ARBA00004173"/>
    </source>
</evidence>
<evidence type="ECO:0000313" key="9">
    <source>
        <dbReference type="EMBL" id="EQD78439.1"/>
    </source>
</evidence>